<dbReference type="GO" id="GO:0006886">
    <property type="term" value="P:intracellular protein transport"/>
    <property type="evidence" value="ECO:0007669"/>
    <property type="project" value="InterPro"/>
</dbReference>
<dbReference type="PANTHER" id="PTHR12811:SF0">
    <property type="entry name" value="VACUOLAR PROTEIN SORTING-ASSOCIATED PROTEIN 16 HOMOLOG"/>
    <property type="match status" value="1"/>
</dbReference>
<name>A0AAD5YCW3_9APHY</name>
<dbReference type="InterPro" id="IPR006926">
    <property type="entry name" value="Vps16_N"/>
</dbReference>
<evidence type="ECO:0000256" key="2">
    <source>
        <dbReference type="SAM" id="MobiDB-lite"/>
    </source>
</evidence>
<dbReference type="GO" id="GO:0003779">
    <property type="term" value="F:actin binding"/>
    <property type="evidence" value="ECO:0007669"/>
    <property type="project" value="TreeGrafter"/>
</dbReference>
<organism evidence="5 6">
    <name type="scientific">Meripilus lineatus</name>
    <dbReference type="NCBI Taxonomy" id="2056292"/>
    <lineage>
        <taxon>Eukaryota</taxon>
        <taxon>Fungi</taxon>
        <taxon>Dikarya</taxon>
        <taxon>Basidiomycota</taxon>
        <taxon>Agaricomycotina</taxon>
        <taxon>Agaricomycetes</taxon>
        <taxon>Polyporales</taxon>
        <taxon>Meripilaceae</taxon>
        <taxon>Meripilus</taxon>
    </lineage>
</organism>
<dbReference type="Gene3D" id="1.10.150.780">
    <property type="entry name" value="Vps16, C-terminal region"/>
    <property type="match status" value="1"/>
</dbReference>
<dbReference type="Pfam" id="PF04841">
    <property type="entry name" value="Vps16_N"/>
    <property type="match status" value="1"/>
</dbReference>
<dbReference type="GO" id="GO:0016197">
    <property type="term" value="P:endosomal transport"/>
    <property type="evidence" value="ECO:0007669"/>
    <property type="project" value="TreeGrafter"/>
</dbReference>
<dbReference type="SUPFAM" id="SSF69322">
    <property type="entry name" value="Tricorn protease domain 2"/>
    <property type="match status" value="1"/>
</dbReference>
<dbReference type="GO" id="GO:0005768">
    <property type="term" value="C:endosome"/>
    <property type="evidence" value="ECO:0007669"/>
    <property type="project" value="TreeGrafter"/>
</dbReference>
<comment type="caution">
    <text evidence="5">The sequence shown here is derived from an EMBL/GenBank/DDBJ whole genome shotgun (WGS) entry which is preliminary data.</text>
</comment>
<dbReference type="GO" id="GO:0030897">
    <property type="term" value="C:HOPS complex"/>
    <property type="evidence" value="ECO:0007669"/>
    <property type="project" value="TreeGrafter"/>
</dbReference>
<dbReference type="InterPro" id="IPR038132">
    <property type="entry name" value="Vps16_C_sf"/>
</dbReference>
<evidence type="ECO:0000259" key="4">
    <source>
        <dbReference type="Pfam" id="PF04841"/>
    </source>
</evidence>
<keyword evidence="6" id="KW-1185">Reference proteome</keyword>
<feature type="domain" description="Vps16 N-terminal" evidence="4">
    <location>
        <begin position="465"/>
        <end position="877"/>
    </location>
</feature>
<feature type="compositionally biased region" description="Low complexity" evidence="2">
    <location>
        <begin position="334"/>
        <end position="352"/>
    </location>
</feature>
<evidence type="ECO:0000256" key="1">
    <source>
        <dbReference type="ARBA" id="ARBA00009250"/>
    </source>
</evidence>
<reference evidence="5" key="1">
    <citation type="submission" date="2022-07" db="EMBL/GenBank/DDBJ databases">
        <title>Genome Sequence of Physisporinus lineatus.</title>
        <authorList>
            <person name="Buettner E."/>
        </authorList>
    </citation>
    <scope>NUCLEOTIDE SEQUENCE</scope>
    <source>
        <strain evidence="5">VT162</strain>
    </source>
</reference>
<protein>
    <recommendedName>
        <fullName evidence="7">Vacuolar protein sorting-associated protein 16 homolog</fullName>
    </recommendedName>
</protein>
<feature type="domain" description="Vps16 C-terminal" evidence="3">
    <location>
        <begin position="981"/>
        <end position="1195"/>
    </location>
</feature>
<evidence type="ECO:0000313" key="6">
    <source>
        <dbReference type="Proteomes" id="UP001212997"/>
    </source>
</evidence>
<gene>
    <name evidence="5" type="ORF">NLI96_g7502</name>
</gene>
<dbReference type="PANTHER" id="PTHR12811">
    <property type="entry name" value="VACUOLAR PROTEIN SORTING VPS16"/>
    <property type="match status" value="1"/>
</dbReference>
<dbReference type="GO" id="GO:0042144">
    <property type="term" value="P:vacuole fusion, non-autophagic"/>
    <property type="evidence" value="ECO:0007669"/>
    <property type="project" value="TreeGrafter"/>
</dbReference>
<feature type="region of interest" description="Disordered" evidence="2">
    <location>
        <begin position="334"/>
        <end position="396"/>
    </location>
</feature>
<dbReference type="InterPro" id="IPR016534">
    <property type="entry name" value="VPS16"/>
</dbReference>
<evidence type="ECO:0000259" key="3">
    <source>
        <dbReference type="Pfam" id="PF04840"/>
    </source>
</evidence>
<proteinExistence type="inferred from homology"/>
<evidence type="ECO:0000313" key="5">
    <source>
        <dbReference type="EMBL" id="KAJ3481665.1"/>
    </source>
</evidence>
<sequence>MHSPSLFHSPSRPRLRVDVKAQKENYYEVEQCPPYPHTSKFFSSQVEIHIRSPSVKRVERQGEGPQRTLPMFGDRDHVEGTVYLDARLAAIPGRLKIMAEGAFLYISPFSNRGSRSLEAPFPTATKHLFFYSDTVFTSGESSSPRSATSLREAFAASMRFQRMERRPSLQDLEGAPRKPFPFSFDLPRPVRPGEELPPTFSTISVGEVGYRGRTAVERAEVDYKLTAVWESMDNSQEAKLDAPLLFQPDTDFQSLDGLSLEPESWLEIPLRSDRPIPFKCAVTLPVPSTFPRSACVPFFVVFTTKPRCPLLAREIAVDATVSVSLLRQVTIVNSRSTPSHSPSSSTSSSLSGDDTDSSSRRSTRLLKRMTRTRARSKSPKRQPYNNVKDKPLPELPMPGVLETRTLQTVIFSTRVSVPPLDASTLSPFWSLQSAPLALVSGLYRVASAPHTFETWISLVSMSDHPTASWEALQDGNVFYRRHQNYSIPGKLPNLNDFLVAGCRYGGPLALMRDTSKVVALQVGRATSAFAKAQIQVYSPAGESLLVFSWDQGKIVKFGWTIEERLAVLNEEGVYRLYDLQGDYQQYSLGSEASELGIVDARIHENGLVALTGSLTLLEVKGWEGAKPLTLANPGLSQPPHSWAVIPPDLTISRHVEVLLSAEATVYSVDNLETTDQRLSRGPFSHLSPSPNGKSLALLTSSGTLWVVSADFQRSLAEFDTRSVAGGEDEVRQVEWCGNDAVLVTWETTAVLVGPFGDTLQYFYSGPTFAVTEADGVRVIGPDTCDFIQKVPASSVSVFRPGSTSPSAILYDAWENFSRKSPKADESIRSVRPELATAVNECIDAAGREWEPNWQRRLLNAAKFGKAFLDLYDSTDFVSMGQTLKVLNAVRYYEIGIPITYAQYTQLSPSQLVSRLTARNLHLLALRVSSFLSLPPSAVLKHWACAKILRSRPSATTSDMVDDETVCKSIVEKFETVGGSGVSFAEIARKAWEVGRTELATKLLDHEPRASDQVPLLLSMKEDRLALGKAVESGDTDLVYHVLLQLQKRLQLGSFFRLIEEGGPRLASASKLLQVYAREQNREMLRDFYYSDDRRVESAVLCLEEASISLDPSAKLSSVKAAHKFFSEDRERGFEAKMMDESARLLAYQQQLEKEADGKITFFGMSINETLRTLLVNGMAKRADKMKSDFKVPDKR</sequence>
<dbReference type="InterPro" id="IPR006925">
    <property type="entry name" value="Vps16_C"/>
</dbReference>
<dbReference type="EMBL" id="JANAWD010000310">
    <property type="protein sequence ID" value="KAJ3481665.1"/>
    <property type="molecule type" value="Genomic_DNA"/>
</dbReference>
<dbReference type="Proteomes" id="UP001212997">
    <property type="component" value="Unassembled WGS sequence"/>
</dbReference>
<evidence type="ECO:0008006" key="7">
    <source>
        <dbReference type="Google" id="ProtNLM"/>
    </source>
</evidence>
<dbReference type="AlphaFoldDB" id="A0AAD5YCW3"/>
<feature type="compositionally biased region" description="Basic residues" evidence="2">
    <location>
        <begin position="361"/>
        <end position="380"/>
    </location>
</feature>
<dbReference type="Pfam" id="PF04840">
    <property type="entry name" value="Vps16_C"/>
    <property type="match status" value="1"/>
</dbReference>
<comment type="similarity">
    <text evidence="1">Belongs to the VPS16 family.</text>
</comment>
<accession>A0AAD5YCW3</accession>